<evidence type="ECO:0000259" key="6">
    <source>
        <dbReference type="PROSITE" id="PS50048"/>
    </source>
</evidence>
<dbReference type="Pfam" id="PF04082">
    <property type="entry name" value="Fungal_trans"/>
    <property type="match status" value="1"/>
</dbReference>
<sequence>MEITKKRKSRVTRACDSCRLKRIKCDGQEPCQVCQQFDRECSFQTPQRKRGPPKRNGESTDNDLFSDSNNLNNFTSNPSQNLNDINFLPTTAVANSHNFNNVFLNSDIDNLPTSLNNNNDFRNQIMKFPSVLDPTIPLNIVYIGQSNGRPLSSLGKFIFFGGSTSALSNVNKYSPRYSNGNLNLTVTMDIPDYPHHIKTELNKYDKSLHSYLCAVYFKHIHPLFPMVDESWFFPLLENESSDENFLMLLYAICALVTQQMTSKDLAAFEVKDIISLHMEYFHKSRYLIGRLFDLHHLEVVQTGILLSLIGLSNNAIANSFIFIGIAHRVSIELGMHFDLDKIDLKVDEKTKNTMKQTWTCLFIVDKYVSLCEGRPVCIRDDGMINTATWKFLKFLEFFYNIPSAELQVHFHLASLMGKIAKIALVAYIGQLPIEVTELEMQLRNFYSSLPQQYQVTPNANLPWSFHDILWTMYHCAQILIERLKGARVSNQYWSSSVAILRAMQKVRVKPLNSYRYILPIVVYSNLTSCSFFLETVIMSSNCIGMLELWDSIQVFDSMNKWCFLAGFYQQITSETMMALRIPLSQLEQDKFFNAEKAKKSNRGSSPEKENVNYGAKVMKLVDILNSKGCAKQTPHHNNHTKNSSLIPINNHVTINDNNNNNIFIGATAPNSLRSSMLLNQRQDLLDPQYPVNTTTSISIGNHHISTNENFNTEIFGNLSSNGSPSPLSTPINIPQHKQLPLNLNQQQNAQNNWKLDLTQFSNQQTHQQLQEQTQLQHHHQLQDHPGQLQSSFVKNISSEQQYTRDGVGFNIGQQHNINYTNQNHMNNINGVVNNIISENLNDNWNSATTYNF</sequence>
<keyword evidence="8" id="KW-1185">Reference proteome</keyword>
<feature type="region of interest" description="Disordered" evidence="5">
    <location>
        <begin position="42"/>
        <end position="76"/>
    </location>
</feature>
<dbReference type="EMBL" id="JADGJW010000086">
    <property type="protein sequence ID" value="KAJ3224636.1"/>
    <property type="molecule type" value="Genomic_DNA"/>
</dbReference>
<dbReference type="GO" id="GO:0000981">
    <property type="term" value="F:DNA-binding transcription factor activity, RNA polymerase II-specific"/>
    <property type="evidence" value="ECO:0007669"/>
    <property type="project" value="InterPro"/>
</dbReference>
<keyword evidence="3" id="KW-0238">DNA-binding</keyword>
<dbReference type="CDD" id="cd12148">
    <property type="entry name" value="fungal_TF_MHR"/>
    <property type="match status" value="1"/>
</dbReference>
<accession>A0AAD5Y201</accession>
<dbReference type="SMART" id="SM00066">
    <property type="entry name" value="GAL4"/>
    <property type="match status" value="1"/>
</dbReference>
<evidence type="ECO:0000256" key="2">
    <source>
        <dbReference type="ARBA" id="ARBA00022723"/>
    </source>
</evidence>
<dbReference type="GO" id="GO:0006351">
    <property type="term" value="P:DNA-templated transcription"/>
    <property type="evidence" value="ECO:0007669"/>
    <property type="project" value="InterPro"/>
</dbReference>
<dbReference type="Pfam" id="PF00172">
    <property type="entry name" value="Zn_clus"/>
    <property type="match status" value="1"/>
</dbReference>
<dbReference type="InterPro" id="IPR036864">
    <property type="entry name" value="Zn2-C6_fun-type_DNA-bd_sf"/>
</dbReference>
<dbReference type="PANTHER" id="PTHR46910">
    <property type="entry name" value="TRANSCRIPTION FACTOR PDR1"/>
    <property type="match status" value="1"/>
</dbReference>
<dbReference type="InterPro" id="IPR050987">
    <property type="entry name" value="AtrR-like"/>
</dbReference>
<dbReference type="GO" id="GO:0008270">
    <property type="term" value="F:zinc ion binding"/>
    <property type="evidence" value="ECO:0007669"/>
    <property type="project" value="InterPro"/>
</dbReference>
<evidence type="ECO:0000313" key="7">
    <source>
        <dbReference type="EMBL" id="KAJ3224636.1"/>
    </source>
</evidence>
<dbReference type="PROSITE" id="PS00463">
    <property type="entry name" value="ZN2_CY6_FUNGAL_1"/>
    <property type="match status" value="1"/>
</dbReference>
<evidence type="ECO:0000313" key="8">
    <source>
        <dbReference type="Proteomes" id="UP001211065"/>
    </source>
</evidence>
<comment type="caution">
    <text evidence="7">The sequence shown here is derived from an EMBL/GenBank/DDBJ whole genome shotgun (WGS) entry which is preliminary data.</text>
</comment>
<dbReference type="PANTHER" id="PTHR46910:SF3">
    <property type="entry name" value="HALOTOLERANCE PROTEIN 9-RELATED"/>
    <property type="match status" value="1"/>
</dbReference>
<reference evidence="7" key="1">
    <citation type="submission" date="2020-05" db="EMBL/GenBank/DDBJ databases">
        <title>Phylogenomic resolution of chytrid fungi.</title>
        <authorList>
            <person name="Stajich J.E."/>
            <person name="Amses K."/>
            <person name="Simmons R."/>
            <person name="Seto K."/>
            <person name="Myers J."/>
            <person name="Bonds A."/>
            <person name="Quandt C.A."/>
            <person name="Barry K."/>
            <person name="Liu P."/>
            <person name="Grigoriev I."/>
            <person name="Longcore J.E."/>
            <person name="James T.Y."/>
        </authorList>
    </citation>
    <scope>NUCLEOTIDE SEQUENCE</scope>
    <source>
        <strain evidence="7">JEL0476</strain>
    </source>
</reference>
<gene>
    <name evidence="7" type="ORF">HK099_008112</name>
</gene>
<keyword evidence="4" id="KW-0539">Nucleus</keyword>
<protein>
    <recommendedName>
        <fullName evidence="6">Zn(2)-C6 fungal-type domain-containing protein</fullName>
    </recommendedName>
</protein>
<dbReference type="GO" id="GO:0005634">
    <property type="term" value="C:nucleus"/>
    <property type="evidence" value="ECO:0007669"/>
    <property type="project" value="UniProtKB-SubCell"/>
</dbReference>
<feature type="compositionally biased region" description="Low complexity" evidence="5">
    <location>
        <begin position="62"/>
        <end position="76"/>
    </location>
</feature>
<dbReference type="SUPFAM" id="SSF57701">
    <property type="entry name" value="Zn2/Cys6 DNA-binding domain"/>
    <property type="match status" value="1"/>
</dbReference>
<dbReference type="AlphaFoldDB" id="A0AAD5Y201"/>
<dbReference type="InterPro" id="IPR001138">
    <property type="entry name" value="Zn2Cys6_DnaBD"/>
</dbReference>
<organism evidence="7 8">
    <name type="scientific">Clydaea vesicula</name>
    <dbReference type="NCBI Taxonomy" id="447962"/>
    <lineage>
        <taxon>Eukaryota</taxon>
        <taxon>Fungi</taxon>
        <taxon>Fungi incertae sedis</taxon>
        <taxon>Chytridiomycota</taxon>
        <taxon>Chytridiomycota incertae sedis</taxon>
        <taxon>Chytridiomycetes</taxon>
        <taxon>Lobulomycetales</taxon>
        <taxon>Lobulomycetaceae</taxon>
        <taxon>Clydaea</taxon>
    </lineage>
</organism>
<dbReference type="PROSITE" id="PS50048">
    <property type="entry name" value="ZN2_CY6_FUNGAL_2"/>
    <property type="match status" value="1"/>
</dbReference>
<evidence type="ECO:0000256" key="3">
    <source>
        <dbReference type="ARBA" id="ARBA00023125"/>
    </source>
</evidence>
<proteinExistence type="predicted"/>
<dbReference type="GO" id="GO:0003677">
    <property type="term" value="F:DNA binding"/>
    <property type="evidence" value="ECO:0007669"/>
    <property type="project" value="UniProtKB-KW"/>
</dbReference>
<comment type="subcellular location">
    <subcellularLocation>
        <location evidence="1">Nucleus</location>
    </subcellularLocation>
</comment>
<dbReference type="CDD" id="cd00067">
    <property type="entry name" value="GAL4"/>
    <property type="match status" value="1"/>
</dbReference>
<feature type="domain" description="Zn(2)-C6 fungal-type" evidence="6">
    <location>
        <begin position="14"/>
        <end position="43"/>
    </location>
</feature>
<dbReference type="Proteomes" id="UP001211065">
    <property type="component" value="Unassembled WGS sequence"/>
</dbReference>
<evidence type="ECO:0000256" key="5">
    <source>
        <dbReference type="SAM" id="MobiDB-lite"/>
    </source>
</evidence>
<keyword evidence="2" id="KW-0479">Metal-binding</keyword>
<evidence type="ECO:0000256" key="1">
    <source>
        <dbReference type="ARBA" id="ARBA00004123"/>
    </source>
</evidence>
<dbReference type="InterPro" id="IPR007219">
    <property type="entry name" value="XnlR_reg_dom"/>
</dbReference>
<dbReference type="Gene3D" id="4.10.240.10">
    <property type="entry name" value="Zn(2)-C6 fungal-type DNA-binding domain"/>
    <property type="match status" value="1"/>
</dbReference>
<dbReference type="SMART" id="SM00906">
    <property type="entry name" value="Fungal_trans"/>
    <property type="match status" value="1"/>
</dbReference>
<name>A0AAD5Y201_9FUNG</name>
<evidence type="ECO:0000256" key="4">
    <source>
        <dbReference type="ARBA" id="ARBA00023242"/>
    </source>
</evidence>